<name>A0ABV7HTC1_9GAMM</name>
<gene>
    <name evidence="2" type="ORF">ACFOEB_12660</name>
</gene>
<comment type="caution">
    <text evidence="2">The sequence shown here is derived from an EMBL/GenBank/DDBJ whole genome shotgun (WGS) entry which is preliminary data.</text>
</comment>
<dbReference type="Pfam" id="PF22481">
    <property type="entry name" value="DUF6985"/>
    <property type="match status" value="1"/>
</dbReference>
<dbReference type="EMBL" id="JBHRTL010000025">
    <property type="protein sequence ID" value="MFC3156053.1"/>
    <property type="molecule type" value="Genomic_DNA"/>
</dbReference>
<organism evidence="2 3">
    <name type="scientific">Gilvimarinus japonicus</name>
    <dbReference type="NCBI Taxonomy" id="1796469"/>
    <lineage>
        <taxon>Bacteria</taxon>
        <taxon>Pseudomonadati</taxon>
        <taxon>Pseudomonadota</taxon>
        <taxon>Gammaproteobacteria</taxon>
        <taxon>Cellvibrionales</taxon>
        <taxon>Cellvibrionaceae</taxon>
        <taxon>Gilvimarinus</taxon>
    </lineage>
</organism>
<evidence type="ECO:0000313" key="3">
    <source>
        <dbReference type="Proteomes" id="UP001595548"/>
    </source>
</evidence>
<dbReference type="InterPro" id="IPR054254">
    <property type="entry name" value="DUF6985"/>
</dbReference>
<dbReference type="Proteomes" id="UP001595548">
    <property type="component" value="Unassembled WGS sequence"/>
</dbReference>
<protein>
    <submittedName>
        <fullName evidence="2">DUF6985 domain-containing protein</fullName>
    </submittedName>
</protein>
<proteinExistence type="predicted"/>
<reference evidence="3" key="1">
    <citation type="journal article" date="2019" name="Int. J. Syst. Evol. Microbiol.">
        <title>The Global Catalogue of Microorganisms (GCM) 10K type strain sequencing project: providing services to taxonomists for standard genome sequencing and annotation.</title>
        <authorList>
            <consortium name="The Broad Institute Genomics Platform"/>
            <consortium name="The Broad Institute Genome Sequencing Center for Infectious Disease"/>
            <person name="Wu L."/>
            <person name="Ma J."/>
        </authorList>
    </citation>
    <scope>NUCLEOTIDE SEQUENCE [LARGE SCALE GENOMIC DNA]</scope>
    <source>
        <strain evidence="3">KCTC 52141</strain>
    </source>
</reference>
<sequence>MYNVNPPRYPETNVDEYFKYTSKVVDGFAGLQIRNGIYGAVSSSESSDGDVHFCCDKALDTEVFLEVVNWVEANGKELLEASLKSFVEQYWEMRDLVIESLIDENPDEVVPEISSFEELTKLCGVVAIHVKGSGTKSEPRFGIEFGCTWEDEHGAGVSFNGLELIESGHASDAFDFE</sequence>
<evidence type="ECO:0000259" key="1">
    <source>
        <dbReference type="Pfam" id="PF22481"/>
    </source>
</evidence>
<accession>A0ABV7HTC1</accession>
<keyword evidence="3" id="KW-1185">Reference proteome</keyword>
<evidence type="ECO:0000313" key="2">
    <source>
        <dbReference type="EMBL" id="MFC3156053.1"/>
    </source>
</evidence>
<dbReference type="RefSeq" id="WP_382417135.1">
    <property type="nucleotide sequence ID" value="NZ_AP031500.1"/>
</dbReference>
<feature type="domain" description="DUF6985" evidence="1">
    <location>
        <begin position="50"/>
        <end position="172"/>
    </location>
</feature>